<dbReference type="Gene3D" id="3.90.550.10">
    <property type="entry name" value="Spore Coat Polysaccharide Biosynthesis Protein SpsA, Chain A"/>
    <property type="match status" value="1"/>
</dbReference>
<sequence>MNLRLPEPEPDSARTSWPGVTAIVPARDEAGILPAALPSVLAQDYPGPFTVIVVDDASTDGTGEVAADIAAALEDGAELRVLRGAGPPPG</sequence>
<comment type="caution">
    <text evidence="2">The sequence shown here is derived from an EMBL/GenBank/DDBJ whole genome shotgun (WGS) entry which is preliminary data.</text>
</comment>
<proteinExistence type="predicted"/>
<evidence type="ECO:0000313" key="3">
    <source>
        <dbReference type="Proteomes" id="UP000676325"/>
    </source>
</evidence>
<feature type="domain" description="Glycosyltransferase 2-like" evidence="1">
    <location>
        <begin position="22"/>
        <end position="79"/>
    </location>
</feature>
<dbReference type="Pfam" id="PF00535">
    <property type="entry name" value="Glycos_transf_2"/>
    <property type="match status" value="1"/>
</dbReference>
<name>A0A941EGZ1_9ACTN</name>
<evidence type="ECO:0000313" key="2">
    <source>
        <dbReference type="EMBL" id="MBR7831111.1"/>
    </source>
</evidence>
<dbReference type="PANTHER" id="PTHR43646:SF3">
    <property type="entry name" value="SLR1566 PROTEIN"/>
    <property type="match status" value="1"/>
</dbReference>
<dbReference type="SUPFAM" id="SSF53448">
    <property type="entry name" value="Nucleotide-diphospho-sugar transferases"/>
    <property type="match status" value="1"/>
</dbReference>
<dbReference type="PANTHER" id="PTHR43646">
    <property type="entry name" value="GLYCOSYLTRANSFERASE"/>
    <property type="match status" value="1"/>
</dbReference>
<feature type="non-terminal residue" evidence="2">
    <location>
        <position position="90"/>
    </location>
</feature>
<keyword evidence="3" id="KW-1185">Reference proteome</keyword>
<organism evidence="2 3">
    <name type="scientific">Actinospica acidithermotolerans</name>
    <dbReference type="NCBI Taxonomy" id="2828514"/>
    <lineage>
        <taxon>Bacteria</taxon>
        <taxon>Bacillati</taxon>
        <taxon>Actinomycetota</taxon>
        <taxon>Actinomycetes</taxon>
        <taxon>Catenulisporales</taxon>
        <taxon>Actinospicaceae</taxon>
        <taxon>Actinospica</taxon>
    </lineage>
</organism>
<dbReference type="InterPro" id="IPR029044">
    <property type="entry name" value="Nucleotide-diphossugar_trans"/>
</dbReference>
<dbReference type="Proteomes" id="UP000676325">
    <property type="component" value="Unassembled WGS sequence"/>
</dbReference>
<dbReference type="EMBL" id="JAGSOH010000185">
    <property type="protein sequence ID" value="MBR7831111.1"/>
    <property type="molecule type" value="Genomic_DNA"/>
</dbReference>
<dbReference type="AlphaFoldDB" id="A0A941EGZ1"/>
<dbReference type="EC" id="2.4.-.-" evidence="2"/>
<dbReference type="GO" id="GO:0016757">
    <property type="term" value="F:glycosyltransferase activity"/>
    <property type="evidence" value="ECO:0007669"/>
    <property type="project" value="UniProtKB-KW"/>
</dbReference>
<gene>
    <name evidence="2" type="ORF">KDK95_32700</name>
</gene>
<reference evidence="2" key="1">
    <citation type="submission" date="2021-04" db="EMBL/GenBank/DDBJ databases">
        <title>Genome based classification of Actinospica acidithermotolerans sp. nov., an actinobacterium isolated from an Indonesian hot spring.</title>
        <authorList>
            <person name="Kusuma A.B."/>
            <person name="Putra K.E."/>
            <person name="Nafisah S."/>
            <person name="Loh J."/>
            <person name="Nouioui I."/>
            <person name="Goodfellow M."/>
        </authorList>
    </citation>
    <scope>NUCLEOTIDE SEQUENCE</scope>
    <source>
        <strain evidence="2">MGRD01-02</strain>
    </source>
</reference>
<protein>
    <submittedName>
        <fullName evidence="2">Glycosyltransferase</fullName>
        <ecNumber evidence="2">2.4.-.-</ecNumber>
    </submittedName>
</protein>
<evidence type="ECO:0000259" key="1">
    <source>
        <dbReference type="Pfam" id="PF00535"/>
    </source>
</evidence>
<keyword evidence="2" id="KW-0808">Transferase</keyword>
<dbReference type="InterPro" id="IPR001173">
    <property type="entry name" value="Glyco_trans_2-like"/>
</dbReference>
<accession>A0A941EGZ1</accession>
<keyword evidence="2" id="KW-0328">Glycosyltransferase</keyword>